<reference evidence="1 2" key="1">
    <citation type="submission" date="2015-01" db="EMBL/GenBank/DDBJ databases">
        <title>Evolution of Trichinella species and genotypes.</title>
        <authorList>
            <person name="Korhonen P.K."/>
            <person name="Edoardo P."/>
            <person name="Giuseppe L.R."/>
            <person name="Gasser R.B."/>
        </authorList>
    </citation>
    <scope>NUCLEOTIDE SEQUENCE [LARGE SCALE GENOMIC DNA]</scope>
    <source>
        <strain evidence="1">ISS417</strain>
    </source>
</reference>
<protein>
    <submittedName>
        <fullName evidence="1">Uncharacterized protein</fullName>
    </submittedName>
</protein>
<sequence length="81" mass="9264">MYFDDLVMSCDEESEFCDSAIINGLVTSRHAPNVELNVERSKTIISDEYTWENQISKMRKNGCCFKATYGVNGKITVLQKF</sequence>
<accession>A0A0V0UEJ7</accession>
<keyword evidence="2" id="KW-1185">Reference proteome</keyword>
<evidence type="ECO:0000313" key="1">
    <source>
        <dbReference type="EMBL" id="KRX49854.1"/>
    </source>
</evidence>
<dbReference type="Proteomes" id="UP000055048">
    <property type="component" value="Unassembled WGS sequence"/>
</dbReference>
<dbReference type="AlphaFoldDB" id="A0A0V0UEJ7"/>
<name>A0A0V0UEJ7_9BILA</name>
<comment type="caution">
    <text evidence="1">The sequence shown here is derived from an EMBL/GenBank/DDBJ whole genome shotgun (WGS) entry which is preliminary data.</text>
</comment>
<gene>
    <name evidence="1" type="ORF">T05_6678</name>
</gene>
<proteinExistence type="predicted"/>
<evidence type="ECO:0000313" key="2">
    <source>
        <dbReference type="Proteomes" id="UP000055048"/>
    </source>
</evidence>
<organism evidence="1 2">
    <name type="scientific">Trichinella murrelli</name>
    <dbReference type="NCBI Taxonomy" id="144512"/>
    <lineage>
        <taxon>Eukaryota</taxon>
        <taxon>Metazoa</taxon>
        <taxon>Ecdysozoa</taxon>
        <taxon>Nematoda</taxon>
        <taxon>Enoplea</taxon>
        <taxon>Dorylaimia</taxon>
        <taxon>Trichinellida</taxon>
        <taxon>Trichinellidae</taxon>
        <taxon>Trichinella</taxon>
    </lineage>
</organism>
<dbReference type="EMBL" id="JYDJ01000012">
    <property type="protein sequence ID" value="KRX49854.1"/>
    <property type="molecule type" value="Genomic_DNA"/>
</dbReference>